<name>A0A9D1VGK1_9LACO</name>
<accession>A0A9D1VGK1</accession>
<comment type="caution">
    <text evidence="2">The sequence shown here is derived from an EMBL/GenBank/DDBJ whole genome shotgun (WGS) entry which is preliminary data.</text>
</comment>
<reference evidence="2" key="2">
    <citation type="submission" date="2021-04" db="EMBL/GenBank/DDBJ databases">
        <authorList>
            <person name="Gilroy R."/>
        </authorList>
    </citation>
    <scope>NUCLEOTIDE SEQUENCE</scope>
    <source>
        <strain evidence="2">ChiSxjej3B15-572</strain>
    </source>
</reference>
<dbReference type="Gene3D" id="3.40.50.720">
    <property type="entry name" value="NAD(P)-binding Rossmann-like Domain"/>
    <property type="match status" value="1"/>
</dbReference>
<sequence>MTVPYVNKWCLIGQGKLAQTVARQLNTLAIVDLADLSIHNGQVLCWLPEVNDPVDDQVQDIVSAIDHANGKLAKIVVWSPAGTADDAQPQQLQQWWGSDWQNIIAAYLYMVKMIDELEYTYTVVRSLPIEKNGPAGKLINEEELMTGESVSLQAVADTIRQACRGKFTNQSIGVSAEI</sequence>
<proteinExistence type="predicted"/>
<evidence type="ECO:0000313" key="2">
    <source>
        <dbReference type="EMBL" id="HIX35011.1"/>
    </source>
</evidence>
<evidence type="ECO:0000313" key="3">
    <source>
        <dbReference type="Proteomes" id="UP000824231"/>
    </source>
</evidence>
<dbReference type="EMBL" id="DXFH01000001">
    <property type="protein sequence ID" value="HIX35011.1"/>
    <property type="molecule type" value="Genomic_DNA"/>
</dbReference>
<reference evidence="2" key="1">
    <citation type="journal article" date="2021" name="PeerJ">
        <title>Extensive microbial diversity within the chicken gut microbiome revealed by metagenomics and culture.</title>
        <authorList>
            <person name="Gilroy R."/>
            <person name="Ravi A."/>
            <person name="Getino M."/>
            <person name="Pursley I."/>
            <person name="Horton D.L."/>
            <person name="Alikhan N.F."/>
            <person name="Baker D."/>
            <person name="Gharbi K."/>
            <person name="Hall N."/>
            <person name="Watson M."/>
            <person name="Adriaenssens E.M."/>
            <person name="Foster-Nyarko E."/>
            <person name="Jarju S."/>
            <person name="Secka A."/>
            <person name="Antonio M."/>
            <person name="Oren A."/>
            <person name="Chaudhuri R.R."/>
            <person name="La Ragione R."/>
            <person name="Hildebrand F."/>
            <person name="Pallen M.J."/>
        </authorList>
    </citation>
    <scope>NUCLEOTIDE SEQUENCE</scope>
    <source>
        <strain evidence="2">ChiSxjej3B15-572</strain>
    </source>
</reference>
<evidence type="ECO:0000259" key="1">
    <source>
        <dbReference type="Pfam" id="PF13460"/>
    </source>
</evidence>
<protein>
    <submittedName>
        <fullName evidence="2">SDR family oxidoreductase</fullName>
    </submittedName>
</protein>
<dbReference type="Proteomes" id="UP000824231">
    <property type="component" value="Unassembled WGS sequence"/>
</dbReference>
<gene>
    <name evidence="2" type="ORF">H9856_01135</name>
</gene>
<dbReference type="InterPro" id="IPR016040">
    <property type="entry name" value="NAD(P)-bd_dom"/>
</dbReference>
<feature type="domain" description="NAD(P)-binding" evidence="1">
    <location>
        <begin position="56"/>
        <end position="162"/>
    </location>
</feature>
<dbReference type="AlphaFoldDB" id="A0A9D1VGK1"/>
<organism evidence="2 3">
    <name type="scientific">Candidatus Limosilactobacillus merdigallinarum</name>
    <dbReference type="NCBI Taxonomy" id="2838652"/>
    <lineage>
        <taxon>Bacteria</taxon>
        <taxon>Bacillati</taxon>
        <taxon>Bacillota</taxon>
        <taxon>Bacilli</taxon>
        <taxon>Lactobacillales</taxon>
        <taxon>Lactobacillaceae</taxon>
        <taxon>Limosilactobacillus</taxon>
    </lineage>
</organism>
<dbReference type="Pfam" id="PF13460">
    <property type="entry name" value="NAD_binding_10"/>
    <property type="match status" value="1"/>
</dbReference>